<dbReference type="Pfam" id="PF06103">
    <property type="entry name" value="DUF948"/>
    <property type="match status" value="1"/>
</dbReference>
<dbReference type="InterPro" id="IPR009293">
    <property type="entry name" value="UPF0478"/>
</dbReference>
<keyword evidence="1" id="KW-0812">Transmembrane</keyword>
<sequence>MDLVGISLIIITLAFVALVVFLILVLKKVSETVDEAKKTISILTSDVNVTLYQTNEILAKANVLVEDVNGKVATIDPLFVAIADLSESVSYLNLQARHFGQKASSATHNVTKAGKVALVGKMASKVFGKKGEKHE</sequence>
<evidence type="ECO:0000313" key="3">
    <source>
        <dbReference type="Proteomes" id="UP000254797"/>
    </source>
</evidence>
<feature type="transmembrane region" description="Helical" evidence="1">
    <location>
        <begin position="6"/>
        <end position="26"/>
    </location>
</feature>
<dbReference type="AlphaFoldDB" id="A0A380JZ58"/>
<reference evidence="2 3" key="1">
    <citation type="submission" date="2018-06" db="EMBL/GenBank/DDBJ databases">
        <authorList>
            <consortium name="Pathogen Informatics"/>
            <person name="Doyle S."/>
        </authorList>
    </citation>
    <scope>NUCLEOTIDE SEQUENCE [LARGE SCALE GENOMIC DNA]</scope>
    <source>
        <strain evidence="2 3">NCTC4670</strain>
    </source>
</reference>
<dbReference type="RefSeq" id="WP_115246528.1">
    <property type="nucleotide sequence ID" value="NZ_UHFG01000004.1"/>
</dbReference>
<accession>A0A380JZ58</accession>
<proteinExistence type="predicted"/>
<dbReference type="EMBL" id="UHFG01000004">
    <property type="protein sequence ID" value="SUN50967.1"/>
    <property type="molecule type" value="Genomic_DNA"/>
</dbReference>
<protein>
    <submittedName>
        <fullName evidence="2">General stress protein</fullName>
    </submittedName>
</protein>
<keyword evidence="1" id="KW-1133">Transmembrane helix</keyword>
<evidence type="ECO:0000256" key="1">
    <source>
        <dbReference type="SAM" id="Phobius"/>
    </source>
</evidence>
<keyword evidence="1" id="KW-0472">Membrane</keyword>
<dbReference type="PANTHER" id="PTHR40070:SF1">
    <property type="entry name" value="UPF0478 PROTEIN YTXG"/>
    <property type="match status" value="1"/>
</dbReference>
<dbReference type="Proteomes" id="UP000254797">
    <property type="component" value="Unassembled WGS sequence"/>
</dbReference>
<gene>
    <name evidence="2" type="primary">ygaI</name>
    <name evidence="2" type="ORF">NCTC4670_01760</name>
</gene>
<organism evidence="2 3">
    <name type="scientific">Streptococcus dysgalactiae subsp. dysgalactiae</name>
    <dbReference type="NCBI Taxonomy" id="99822"/>
    <lineage>
        <taxon>Bacteria</taxon>
        <taxon>Bacillati</taxon>
        <taxon>Bacillota</taxon>
        <taxon>Bacilli</taxon>
        <taxon>Lactobacillales</taxon>
        <taxon>Streptococcaceae</taxon>
        <taxon>Streptococcus</taxon>
    </lineage>
</organism>
<dbReference type="PANTHER" id="PTHR40070">
    <property type="entry name" value="UPF0478 PROTEIN YTXG"/>
    <property type="match status" value="1"/>
</dbReference>
<name>A0A380JZ58_STRDY</name>
<evidence type="ECO:0000313" key="2">
    <source>
        <dbReference type="EMBL" id="SUN50967.1"/>
    </source>
</evidence>